<dbReference type="InterPro" id="IPR032474">
    <property type="entry name" value="Argonaute_N"/>
</dbReference>
<feature type="region of interest" description="Disordered" evidence="1">
    <location>
        <begin position="1"/>
        <end position="46"/>
    </location>
</feature>
<protein>
    <submittedName>
        <fullName evidence="4">Argonaute-like protein</fullName>
    </submittedName>
</protein>
<feature type="domain" description="PAZ" evidence="2">
    <location>
        <begin position="292"/>
        <end position="416"/>
    </location>
</feature>
<dbReference type="InterPro" id="IPR012337">
    <property type="entry name" value="RNaseH-like_sf"/>
</dbReference>
<dbReference type="Gene3D" id="3.30.420.10">
    <property type="entry name" value="Ribonuclease H-like superfamily/Ribonuclease H"/>
    <property type="match status" value="1"/>
</dbReference>
<dbReference type="CDD" id="cd04657">
    <property type="entry name" value="Piwi_ago-like"/>
    <property type="match status" value="1"/>
</dbReference>
<dbReference type="GO" id="GO:0003723">
    <property type="term" value="F:RNA binding"/>
    <property type="evidence" value="ECO:0007669"/>
    <property type="project" value="InterPro"/>
</dbReference>
<dbReference type="Gene3D" id="3.40.50.2300">
    <property type="match status" value="1"/>
</dbReference>
<feature type="domain" description="Piwi" evidence="3">
    <location>
        <begin position="594"/>
        <end position="909"/>
    </location>
</feature>
<dbReference type="InterPro" id="IPR036397">
    <property type="entry name" value="RNaseH_sf"/>
</dbReference>
<dbReference type="InterPro" id="IPR032473">
    <property type="entry name" value="Argonaute_Mid_dom"/>
</dbReference>
<dbReference type="Pfam" id="PF16488">
    <property type="entry name" value="ArgoL2"/>
    <property type="match status" value="1"/>
</dbReference>
<dbReference type="Pfam" id="PF02170">
    <property type="entry name" value="PAZ"/>
    <property type="match status" value="1"/>
</dbReference>
<dbReference type="CDD" id="cd02846">
    <property type="entry name" value="PAZ_argonaute_like"/>
    <property type="match status" value="1"/>
</dbReference>
<dbReference type="EMBL" id="ML178830">
    <property type="protein sequence ID" value="TFL00097.1"/>
    <property type="molecule type" value="Genomic_DNA"/>
</dbReference>
<dbReference type="Proteomes" id="UP000305067">
    <property type="component" value="Unassembled WGS sequence"/>
</dbReference>
<dbReference type="Gene3D" id="2.170.260.10">
    <property type="entry name" value="paz domain"/>
    <property type="match status" value="1"/>
</dbReference>
<dbReference type="PROSITE" id="PS50822">
    <property type="entry name" value="PIWI"/>
    <property type="match status" value="1"/>
</dbReference>
<feature type="compositionally biased region" description="Gly residues" evidence="1">
    <location>
        <begin position="10"/>
        <end position="27"/>
    </location>
</feature>
<accession>A0A5C3QEZ1</accession>
<proteinExistence type="predicted"/>
<dbReference type="SUPFAM" id="SSF53098">
    <property type="entry name" value="Ribonuclease H-like"/>
    <property type="match status" value="1"/>
</dbReference>
<dbReference type="SUPFAM" id="SSF101690">
    <property type="entry name" value="PAZ domain"/>
    <property type="match status" value="1"/>
</dbReference>
<dbReference type="Pfam" id="PF16486">
    <property type="entry name" value="ArgoN"/>
    <property type="match status" value="1"/>
</dbReference>
<evidence type="ECO:0000256" key="1">
    <source>
        <dbReference type="SAM" id="MobiDB-lite"/>
    </source>
</evidence>
<sequence>MPPRTAPLSTGGGGAGRGAGRGRGRGGTPISWGSSASNNPNAPQISNHVTTVGVKRPAYGVSGRPIAVYANCFETTIPEKTIYHYDGAWYVTWLWWWMNVPNLTWPRAIDITGEKALPARLNMLIIKALQEVVARDVFITPAVYDGRKNMFSTHILFPEHSRTFDVTLAAGKPPPAGAGGGKPPKLYKVKITQAASINPELLRRFIEGSQSNDEKVATAIMALNIVIRMDPTQKYPFNVRSFFPGKETKMIGSGIELCRGYFQSVRPAIGRMVINVDISTGMFFRPGLLTDLILDFVGERLGNPSVLSTANPRGLGDVRNRRNLGKFLIGVRVNVITGEAPAKPGAPTRPPRAILALSDKDADQIFFAPSQGGRMISVADYFKQLRGRPLKYPKIVCVAVGNKDSWVPIELLAVVSGQLMRKEVPSDRTKDVVEFSTKAPKERLASIRQAFSVLKYGDSPYVQNFGMQVEENPMEIKARVLKHPTLQYGVMRGKPTKVNPANGAWNMREKKFYRPAKVGRWLVIIFESERRFDARTATEMVKSFSAACNEYGMLMLAPNPEISWIVGNPRGSIMKQLKDAGKAVVDKYKEAPALLVVILPEQGDEIWREVKHFGDIEMGVPTQCMKANKCGRGKPQYFANVCLKLNGKLGGINTIPDPETERSLTDPNNPAIVMGADVFHPAPGSVGRPSFAALVGSVDSEAAKYVADVSVQDGSFSKRIEMITGLKDMTKGILIKYMQYRVQQEKKKMSEAPPKRLIFYRDGISEGEFPKVLEVELPQIKAACAELKINPKITLIIVGKRHHIRFFPKNEGDAGDKLGNCPAGTIIDREIGHPTEFDFYLQSHGGLLGTSRPAHYSVLHDENAFPVDALQALSFTLCHVYAPSTRSVSIPAPVYYADRVCGRAKNHFHPDESLDGSDTASRASNDDGTTLMKSIMNAFKPINSKQSNAMFFLQHLPTLDSCTHNHSQICTEL</sequence>
<dbReference type="PROSITE" id="PS50821">
    <property type="entry name" value="PAZ"/>
    <property type="match status" value="1"/>
</dbReference>
<name>A0A5C3QEZ1_9AGAR</name>
<dbReference type="SMART" id="SM01163">
    <property type="entry name" value="DUF1785"/>
    <property type="match status" value="1"/>
</dbReference>
<evidence type="ECO:0000259" key="2">
    <source>
        <dbReference type="PROSITE" id="PS50821"/>
    </source>
</evidence>
<dbReference type="InterPro" id="IPR032472">
    <property type="entry name" value="ArgoL2"/>
</dbReference>
<dbReference type="PANTHER" id="PTHR22891">
    <property type="entry name" value="EUKARYOTIC TRANSLATION INITIATION FACTOR 2C"/>
    <property type="match status" value="1"/>
</dbReference>
<dbReference type="InterPro" id="IPR014811">
    <property type="entry name" value="ArgoL1"/>
</dbReference>
<dbReference type="Pfam" id="PF16487">
    <property type="entry name" value="ArgoMid"/>
    <property type="match status" value="1"/>
</dbReference>
<gene>
    <name evidence="4" type="ORF">BDV98DRAFT_594282</name>
</gene>
<evidence type="ECO:0000259" key="3">
    <source>
        <dbReference type="PROSITE" id="PS50822"/>
    </source>
</evidence>
<reference evidence="4 5" key="1">
    <citation type="journal article" date="2019" name="Nat. Ecol. Evol.">
        <title>Megaphylogeny resolves global patterns of mushroom evolution.</title>
        <authorList>
            <person name="Varga T."/>
            <person name="Krizsan K."/>
            <person name="Foldi C."/>
            <person name="Dima B."/>
            <person name="Sanchez-Garcia M."/>
            <person name="Sanchez-Ramirez S."/>
            <person name="Szollosi G.J."/>
            <person name="Szarkandi J.G."/>
            <person name="Papp V."/>
            <person name="Albert L."/>
            <person name="Andreopoulos W."/>
            <person name="Angelini C."/>
            <person name="Antonin V."/>
            <person name="Barry K.W."/>
            <person name="Bougher N.L."/>
            <person name="Buchanan P."/>
            <person name="Buyck B."/>
            <person name="Bense V."/>
            <person name="Catcheside P."/>
            <person name="Chovatia M."/>
            <person name="Cooper J."/>
            <person name="Damon W."/>
            <person name="Desjardin D."/>
            <person name="Finy P."/>
            <person name="Geml J."/>
            <person name="Haridas S."/>
            <person name="Hughes K."/>
            <person name="Justo A."/>
            <person name="Karasinski D."/>
            <person name="Kautmanova I."/>
            <person name="Kiss B."/>
            <person name="Kocsube S."/>
            <person name="Kotiranta H."/>
            <person name="LaButti K.M."/>
            <person name="Lechner B.E."/>
            <person name="Liimatainen K."/>
            <person name="Lipzen A."/>
            <person name="Lukacs Z."/>
            <person name="Mihaltcheva S."/>
            <person name="Morgado L.N."/>
            <person name="Niskanen T."/>
            <person name="Noordeloos M.E."/>
            <person name="Ohm R.A."/>
            <person name="Ortiz-Santana B."/>
            <person name="Ovrebo C."/>
            <person name="Racz N."/>
            <person name="Riley R."/>
            <person name="Savchenko A."/>
            <person name="Shiryaev A."/>
            <person name="Soop K."/>
            <person name="Spirin V."/>
            <person name="Szebenyi C."/>
            <person name="Tomsovsky M."/>
            <person name="Tulloss R.E."/>
            <person name="Uehling J."/>
            <person name="Grigoriev I.V."/>
            <person name="Vagvolgyi C."/>
            <person name="Papp T."/>
            <person name="Martin F.M."/>
            <person name="Miettinen O."/>
            <person name="Hibbett D.S."/>
            <person name="Nagy L.G."/>
        </authorList>
    </citation>
    <scope>NUCLEOTIDE SEQUENCE [LARGE SCALE GENOMIC DNA]</scope>
    <source>
        <strain evidence="4 5">CBS 309.79</strain>
    </source>
</reference>
<evidence type="ECO:0000313" key="5">
    <source>
        <dbReference type="Proteomes" id="UP000305067"/>
    </source>
</evidence>
<dbReference type="AlphaFoldDB" id="A0A5C3QEZ1"/>
<dbReference type="Pfam" id="PF02171">
    <property type="entry name" value="Piwi"/>
    <property type="match status" value="1"/>
</dbReference>
<dbReference type="Pfam" id="PF08699">
    <property type="entry name" value="ArgoL1"/>
    <property type="match status" value="1"/>
</dbReference>
<feature type="compositionally biased region" description="Polar residues" evidence="1">
    <location>
        <begin position="31"/>
        <end position="46"/>
    </location>
</feature>
<dbReference type="STRING" id="1884261.A0A5C3QEZ1"/>
<dbReference type="SMART" id="SM00950">
    <property type="entry name" value="Piwi"/>
    <property type="match status" value="1"/>
</dbReference>
<dbReference type="InterPro" id="IPR003165">
    <property type="entry name" value="Piwi"/>
</dbReference>
<keyword evidence="5" id="KW-1185">Reference proteome</keyword>
<evidence type="ECO:0000313" key="4">
    <source>
        <dbReference type="EMBL" id="TFL00097.1"/>
    </source>
</evidence>
<dbReference type="OrthoDB" id="10252740at2759"/>
<dbReference type="InterPro" id="IPR036085">
    <property type="entry name" value="PAZ_dom_sf"/>
</dbReference>
<organism evidence="4 5">
    <name type="scientific">Pterulicium gracile</name>
    <dbReference type="NCBI Taxonomy" id="1884261"/>
    <lineage>
        <taxon>Eukaryota</taxon>
        <taxon>Fungi</taxon>
        <taxon>Dikarya</taxon>
        <taxon>Basidiomycota</taxon>
        <taxon>Agaricomycotina</taxon>
        <taxon>Agaricomycetes</taxon>
        <taxon>Agaricomycetidae</taxon>
        <taxon>Agaricales</taxon>
        <taxon>Pleurotineae</taxon>
        <taxon>Pterulaceae</taxon>
        <taxon>Pterulicium</taxon>
    </lineage>
</organism>
<dbReference type="InterPro" id="IPR045246">
    <property type="entry name" value="Piwi_ago-like"/>
</dbReference>
<dbReference type="InterPro" id="IPR003100">
    <property type="entry name" value="PAZ_dom"/>
</dbReference>